<dbReference type="Gene3D" id="3.20.20.70">
    <property type="entry name" value="Aldolase class I"/>
    <property type="match status" value="1"/>
</dbReference>
<dbReference type="NCBIfam" id="NF004283">
    <property type="entry name" value="PRK05692.1"/>
    <property type="match status" value="1"/>
</dbReference>
<evidence type="ECO:0000256" key="3">
    <source>
        <dbReference type="ARBA" id="ARBA00023239"/>
    </source>
</evidence>
<dbReference type="PANTHER" id="PTHR42738:SF7">
    <property type="entry name" value="HYDROXYMETHYLGLUTARYL-COA LYASE"/>
    <property type="match status" value="1"/>
</dbReference>
<organism evidence="5 6">
    <name type="scientific">Metabacillus herbersteinensis</name>
    <dbReference type="NCBI Taxonomy" id="283816"/>
    <lineage>
        <taxon>Bacteria</taxon>
        <taxon>Bacillati</taxon>
        <taxon>Bacillota</taxon>
        <taxon>Bacilli</taxon>
        <taxon>Bacillales</taxon>
        <taxon>Bacillaceae</taxon>
        <taxon>Metabacillus</taxon>
    </lineage>
</organism>
<feature type="domain" description="Pyruvate carboxyltransferase" evidence="4">
    <location>
        <begin position="7"/>
        <end position="272"/>
    </location>
</feature>
<accession>A0ABV6GCU1</accession>
<evidence type="ECO:0000313" key="6">
    <source>
        <dbReference type="Proteomes" id="UP001589854"/>
    </source>
</evidence>
<dbReference type="CDD" id="cd07938">
    <property type="entry name" value="DRE_TIM_HMGL"/>
    <property type="match status" value="1"/>
</dbReference>
<dbReference type="InterPro" id="IPR000891">
    <property type="entry name" value="PYR_CT"/>
</dbReference>
<dbReference type="PANTHER" id="PTHR42738">
    <property type="entry name" value="HYDROXYMETHYLGLUTARYL-COA LYASE"/>
    <property type="match status" value="1"/>
</dbReference>
<dbReference type="Proteomes" id="UP001589854">
    <property type="component" value="Unassembled WGS sequence"/>
</dbReference>
<keyword evidence="3 5" id="KW-0456">Lyase</keyword>
<dbReference type="PROSITE" id="PS50991">
    <property type="entry name" value="PYR_CT"/>
    <property type="match status" value="1"/>
</dbReference>
<protein>
    <submittedName>
        <fullName evidence="5">Hydroxymethylglutaryl-CoA lyase</fullName>
    </submittedName>
</protein>
<comment type="caution">
    <text evidence="5">The sequence shown here is derived from an EMBL/GenBank/DDBJ whole genome shotgun (WGS) entry which is preliminary data.</text>
</comment>
<gene>
    <name evidence="5" type="ORF">ACFFIX_08460</name>
</gene>
<dbReference type="SUPFAM" id="SSF51569">
    <property type="entry name" value="Aldolase"/>
    <property type="match status" value="1"/>
</dbReference>
<keyword evidence="6" id="KW-1185">Reference proteome</keyword>
<dbReference type="Pfam" id="PF00682">
    <property type="entry name" value="HMGL-like"/>
    <property type="match status" value="1"/>
</dbReference>
<dbReference type="GO" id="GO:0016829">
    <property type="term" value="F:lyase activity"/>
    <property type="evidence" value="ECO:0007669"/>
    <property type="project" value="UniProtKB-KW"/>
</dbReference>
<proteinExistence type="inferred from homology"/>
<dbReference type="InterPro" id="IPR013785">
    <property type="entry name" value="Aldolase_TIM"/>
</dbReference>
<sequence>MVIPNSVTLVEVGPRDGLQNEKQQVPTDSKIQFIRELKKAGFNEMELTSFVSPKWVPQLADAKEVLTHCLDHDRNIVLTPNEKGVQLARKSSCQNVAFFVGVSNTFNQKNINSTTEESVQKLLPLIKELKASDFYIRACISTSFYCPYEGKVKEEDVLALCRKFVEAGVDDLSVADTIGMANPSEVFSLFSKLKLSFPNVLITAHFHDTRGMALANIYAALQAGVDRFDSSAGGIGGCPFAPGASGNVATEDVVFMLDQMGVETGIDLQQVLKAVEGIEPHLSKPVESKMYRLYKSTFLKEKAALNESP</sequence>
<comment type="similarity">
    <text evidence="1">Belongs to the HMG-CoA lyase family.</text>
</comment>
<evidence type="ECO:0000259" key="4">
    <source>
        <dbReference type="PROSITE" id="PS50991"/>
    </source>
</evidence>
<reference evidence="5 6" key="1">
    <citation type="submission" date="2024-09" db="EMBL/GenBank/DDBJ databases">
        <authorList>
            <person name="Sun Q."/>
            <person name="Mori K."/>
        </authorList>
    </citation>
    <scope>NUCLEOTIDE SEQUENCE [LARGE SCALE GENOMIC DNA]</scope>
    <source>
        <strain evidence="5 6">CCM 7228</strain>
    </source>
</reference>
<evidence type="ECO:0000256" key="1">
    <source>
        <dbReference type="ARBA" id="ARBA00009405"/>
    </source>
</evidence>
<keyword evidence="2" id="KW-0479">Metal-binding</keyword>
<evidence type="ECO:0000313" key="5">
    <source>
        <dbReference type="EMBL" id="MFC0271485.1"/>
    </source>
</evidence>
<name>A0ABV6GCU1_9BACI</name>
<evidence type="ECO:0000256" key="2">
    <source>
        <dbReference type="ARBA" id="ARBA00022723"/>
    </source>
</evidence>
<dbReference type="EMBL" id="JBHLVO010000005">
    <property type="protein sequence ID" value="MFC0271485.1"/>
    <property type="molecule type" value="Genomic_DNA"/>
</dbReference>
<dbReference type="RefSeq" id="WP_378932501.1">
    <property type="nucleotide sequence ID" value="NZ_JBHLVO010000005.1"/>
</dbReference>
<dbReference type="InterPro" id="IPR043594">
    <property type="entry name" value="HMGL"/>
</dbReference>